<keyword evidence="1" id="KW-0808">Transferase</keyword>
<dbReference type="GO" id="GO:0016757">
    <property type="term" value="F:glycosyltransferase activity"/>
    <property type="evidence" value="ECO:0007669"/>
    <property type="project" value="UniProtKB-KW"/>
</dbReference>
<protein>
    <submittedName>
        <fullName evidence="1">Processive diacylglycerol beta-glucosyltransferase</fullName>
        <ecNumber evidence="1">2.4.1.315</ecNumber>
    </submittedName>
</protein>
<keyword evidence="1" id="KW-0328">Glycosyltransferase</keyword>
<accession>A0A644WTX9</accession>
<sequence>MVRLIGYDTSMLGAMLYVHAGKGHYIPAKAVTDAMERAGHQTCLLDMFDVLRAPFWQWFCKHEWRFMLHHPRIERFYHRLMDTHFIASVVRFLSVRLHINRDFLAWYEQTKPDFILCTNFLGGSVIATIAKQAKLKVPVFVYAADVFNNPKAGYHHKIDRLFIPTELGVKNLLNQGYTSNQVRLSPFPLQTSIQQMEHLSKSQARQSLGLEDRFTILLNLGGEGIGSTALIKQLIKNKLAWQVVVVGNLSEHTKLRFQALARELPGMNIQTPGFVSNIGLYMLACDVQAGKAGANALMESLSLGRPFMINELLHAARDTQAFFDEYKVGWVIRRPKQQMITLKNFAEDQQAQRLMQERLASLPLHFSSDLFVNLLLNEMQALAD</sequence>
<dbReference type="PANTHER" id="PTHR43025:SF3">
    <property type="entry name" value="MONOGALACTOSYLDIACYLGLYCEROL SYNTHASE 1, CHLOROPLASTIC"/>
    <property type="match status" value="1"/>
</dbReference>
<dbReference type="Gene3D" id="3.40.50.2000">
    <property type="entry name" value="Glycogen Phosphorylase B"/>
    <property type="match status" value="1"/>
</dbReference>
<dbReference type="SUPFAM" id="SSF53756">
    <property type="entry name" value="UDP-Glycosyltransferase/glycogen phosphorylase"/>
    <property type="match status" value="1"/>
</dbReference>
<gene>
    <name evidence="1" type="primary">ugtP_6</name>
    <name evidence="1" type="ORF">SDC9_53691</name>
</gene>
<comment type="caution">
    <text evidence="1">The sequence shown here is derived from an EMBL/GenBank/DDBJ whole genome shotgun (WGS) entry which is preliminary data.</text>
</comment>
<dbReference type="EC" id="2.4.1.315" evidence="1"/>
<dbReference type="PANTHER" id="PTHR43025">
    <property type="entry name" value="MONOGALACTOSYLDIACYLGLYCEROL SYNTHASE"/>
    <property type="match status" value="1"/>
</dbReference>
<organism evidence="1">
    <name type="scientific">bioreactor metagenome</name>
    <dbReference type="NCBI Taxonomy" id="1076179"/>
    <lineage>
        <taxon>unclassified sequences</taxon>
        <taxon>metagenomes</taxon>
        <taxon>ecological metagenomes</taxon>
    </lineage>
</organism>
<dbReference type="InterPro" id="IPR050519">
    <property type="entry name" value="Glycosyltransf_28_UgtP"/>
</dbReference>
<evidence type="ECO:0000313" key="1">
    <source>
        <dbReference type="EMBL" id="MPM07385.1"/>
    </source>
</evidence>
<name>A0A644WTX9_9ZZZZ</name>
<dbReference type="AlphaFoldDB" id="A0A644WTX9"/>
<reference evidence="1" key="1">
    <citation type="submission" date="2019-08" db="EMBL/GenBank/DDBJ databases">
        <authorList>
            <person name="Kucharzyk K."/>
            <person name="Murdoch R.W."/>
            <person name="Higgins S."/>
            <person name="Loffler F."/>
        </authorList>
    </citation>
    <scope>NUCLEOTIDE SEQUENCE</scope>
</reference>
<proteinExistence type="predicted"/>
<dbReference type="EMBL" id="VSSQ01001329">
    <property type="protein sequence ID" value="MPM07385.1"/>
    <property type="molecule type" value="Genomic_DNA"/>
</dbReference>